<reference evidence="2" key="1">
    <citation type="submission" date="2023-11" db="EMBL/GenBank/DDBJ databases">
        <title>Complete genome sequence of Vibrio virus vB_VpM-pA2SJ1.</title>
        <authorList>
            <person name="Lim S.J."/>
            <person name="Park S.Y."/>
            <person name="Kim J.H."/>
        </authorList>
    </citation>
    <scope>NUCLEOTIDE SEQUENCE</scope>
</reference>
<dbReference type="Proteomes" id="UP001432163">
    <property type="component" value="Segment"/>
</dbReference>
<name>A0AAX4J5V9_9CAUD</name>
<feature type="region of interest" description="Disordered" evidence="1">
    <location>
        <begin position="268"/>
        <end position="310"/>
    </location>
</feature>
<evidence type="ECO:0000313" key="3">
    <source>
        <dbReference type="Proteomes" id="UP001432163"/>
    </source>
</evidence>
<dbReference type="EMBL" id="OR813779">
    <property type="protein sequence ID" value="WRQ13054.1"/>
    <property type="molecule type" value="Genomic_DNA"/>
</dbReference>
<accession>A0AAX4J5V9</accession>
<proteinExistence type="predicted"/>
<evidence type="ECO:0000313" key="2">
    <source>
        <dbReference type="EMBL" id="WRQ13054.1"/>
    </source>
</evidence>
<organism evidence="2 3">
    <name type="scientific">Vibrio phage vB_VpM-pA2SJ1</name>
    <dbReference type="NCBI Taxonomy" id="3095964"/>
    <lineage>
        <taxon>Viruses</taxon>
        <taxon>Duplodnaviria</taxon>
        <taxon>Heunggongvirae</taxon>
        <taxon>Uroviricota</taxon>
        <taxon>Caudoviricetes</taxon>
    </lineage>
</organism>
<protein>
    <submittedName>
        <fullName evidence="2">Tail fiber protein</fullName>
    </submittedName>
</protein>
<sequence>MQFIPKSYFKQWLDLDQVGNFGISHATDGNSQTKYASESAVGAVGRIAREALKKASDAVSGGVAKIAEVANVAKKLQKSFSLSLKGDISGSVSIDGSQNVSITAIVRDNSHRHTFSQIDGFPAGIINQKAYDGRYLLKGGKAADANNLDGINSTGFCRAYSASYSTGKGTWTTDQFVAWLKSKGAFTYPYWVMRGSWSYASNRVLDTGVGKINFAGCVIEVIGNINNHTIRVTTPTTSSGGGTTNAEFIYVFNGDGYSPGWRRSYNTARKPTPAEIGAEPTLNTDQKRKISIGKGNPSGGSSGDIYIQYE</sequence>
<evidence type="ECO:0000256" key="1">
    <source>
        <dbReference type="SAM" id="MobiDB-lite"/>
    </source>
</evidence>